<feature type="coiled-coil region" evidence="1">
    <location>
        <begin position="31"/>
        <end position="65"/>
    </location>
</feature>
<name>A0A7Z7KAJ4_STRAG</name>
<sequence>MMPWQHEEYLKSQLKEFYAKRDEVNHKSAKYDELTEAIKQSEGKLNSYQKKIASYKNITELLQKRRFAIT</sequence>
<reference evidence="2 3" key="1">
    <citation type="submission" date="2018-06" db="EMBL/GenBank/DDBJ databases">
        <authorList>
            <consortium name="Pathogen Informatics"/>
            <person name="Doyle S."/>
        </authorList>
    </citation>
    <scope>NUCLEOTIDE SEQUENCE [LARGE SCALE GENOMIC DNA]</scope>
    <source>
        <strain evidence="2 3">NCTC8181</strain>
    </source>
</reference>
<evidence type="ECO:0000313" key="2">
    <source>
        <dbReference type="EMBL" id="SQA20279.1"/>
    </source>
</evidence>
<proteinExistence type="predicted"/>
<dbReference type="AlphaFoldDB" id="A0A7Z7KAJ4"/>
<accession>A0A7Z7KAJ4</accession>
<evidence type="ECO:0000256" key="1">
    <source>
        <dbReference type="SAM" id="Coils"/>
    </source>
</evidence>
<keyword evidence="1" id="KW-0175">Coiled coil</keyword>
<organism evidence="2 3">
    <name type="scientific">Streptococcus agalactiae</name>
    <dbReference type="NCBI Taxonomy" id="1311"/>
    <lineage>
        <taxon>Bacteria</taxon>
        <taxon>Bacillati</taxon>
        <taxon>Bacillota</taxon>
        <taxon>Bacilli</taxon>
        <taxon>Lactobacillales</taxon>
        <taxon>Streptococcaceae</taxon>
        <taxon>Streptococcus</taxon>
    </lineage>
</organism>
<dbReference type="EMBL" id="UAVB01000011">
    <property type="protein sequence ID" value="SQA20279.1"/>
    <property type="molecule type" value="Genomic_DNA"/>
</dbReference>
<dbReference type="Proteomes" id="UP000250200">
    <property type="component" value="Unassembled WGS sequence"/>
</dbReference>
<comment type="caution">
    <text evidence="2">The sequence shown here is derived from an EMBL/GenBank/DDBJ whole genome shotgun (WGS) entry which is preliminary data.</text>
</comment>
<protein>
    <submittedName>
        <fullName evidence="2">Uncharacterized protein</fullName>
    </submittedName>
</protein>
<gene>
    <name evidence="2" type="ORF">NCTC8181_02629</name>
</gene>
<evidence type="ECO:0000313" key="3">
    <source>
        <dbReference type="Proteomes" id="UP000250200"/>
    </source>
</evidence>